<comment type="similarity">
    <text evidence="1">Belongs to the E.coli NlpD/Haemophilus LppB family.</text>
</comment>
<reference evidence="5" key="1">
    <citation type="journal article" date="2014" name="Int. J. Syst. Evol. Microbiol.">
        <title>Complete genome sequence of Corynebacterium casei LMG S-19264T (=DSM 44701T), isolated from a smear-ripened cheese.</title>
        <authorList>
            <consortium name="US DOE Joint Genome Institute (JGI-PGF)"/>
            <person name="Walter F."/>
            <person name="Albersmeier A."/>
            <person name="Kalinowski J."/>
            <person name="Ruckert C."/>
        </authorList>
    </citation>
    <scope>NUCLEOTIDE SEQUENCE</scope>
    <source>
        <strain evidence="5">VKM B-2748</strain>
    </source>
</reference>
<feature type="compositionally biased region" description="Low complexity" evidence="2">
    <location>
        <begin position="129"/>
        <end position="146"/>
    </location>
</feature>
<dbReference type="PROSITE" id="PS51257">
    <property type="entry name" value="PROKAR_LIPOPROTEIN"/>
    <property type="match status" value="1"/>
</dbReference>
<evidence type="ECO:0000256" key="3">
    <source>
        <dbReference type="SAM" id="SignalP"/>
    </source>
</evidence>
<dbReference type="CDD" id="cd12797">
    <property type="entry name" value="M23_peptidase"/>
    <property type="match status" value="1"/>
</dbReference>
<protein>
    <submittedName>
        <fullName evidence="5">Lipoprotein</fullName>
    </submittedName>
</protein>
<feature type="region of interest" description="Disordered" evidence="2">
    <location>
        <begin position="337"/>
        <end position="372"/>
    </location>
</feature>
<keyword evidence="3" id="KW-0732">Signal</keyword>
<evidence type="ECO:0000256" key="1">
    <source>
        <dbReference type="ARBA" id="ARBA00038420"/>
    </source>
</evidence>
<keyword evidence="6" id="KW-1185">Reference proteome</keyword>
<evidence type="ECO:0000313" key="5">
    <source>
        <dbReference type="EMBL" id="GLK80654.1"/>
    </source>
</evidence>
<feature type="domain" description="LysM" evidence="4">
    <location>
        <begin position="236"/>
        <end position="280"/>
    </location>
</feature>
<organism evidence="5 6">
    <name type="scientific">Methylopila turkensis</name>
    <dbReference type="NCBI Taxonomy" id="1437816"/>
    <lineage>
        <taxon>Bacteria</taxon>
        <taxon>Pseudomonadati</taxon>
        <taxon>Pseudomonadota</taxon>
        <taxon>Alphaproteobacteria</taxon>
        <taxon>Hyphomicrobiales</taxon>
        <taxon>Methylopilaceae</taxon>
        <taxon>Methylopila</taxon>
    </lineage>
</organism>
<dbReference type="Gene3D" id="3.10.350.10">
    <property type="entry name" value="LysM domain"/>
    <property type="match status" value="2"/>
</dbReference>
<dbReference type="Gene3D" id="2.70.70.10">
    <property type="entry name" value="Glucose Permease (Domain IIA)"/>
    <property type="match status" value="1"/>
</dbReference>
<dbReference type="EMBL" id="BSFL01000003">
    <property type="protein sequence ID" value="GLK80654.1"/>
    <property type="molecule type" value="Genomic_DNA"/>
</dbReference>
<evidence type="ECO:0000256" key="2">
    <source>
        <dbReference type="SAM" id="MobiDB-lite"/>
    </source>
</evidence>
<dbReference type="InterPro" id="IPR050570">
    <property type="entry name" value="Cell_wall_metabolism_enzyme"/>
</dbReference>
<sequence length="511" mass="51796">MRVSNMRKVVPCLRAKLLARAALVALAAGGTAACSGDSSRFGESPFSNPFSSASSSEPTYRAPAEPRYTGTVRAAPSSRVERAPLGSLPPSQSAPMRGFDGQQQSSNEPRSRSYDPPTTGSIPSASRTAIARPAPSVASASSNWSAEGGSTVTLGQGDTIHTLSQRYGVPASAILQANGLQSASNVGPGSQVVIPVYTAGRGRAVAAAEPRMTAPAPVAAAPVATPSRVASSSAGRSHVVEPGQTLSAVSRQYGVSRNAIADANGISPDTMVRVGQRLQIPGGGSAQVARVAPAPTPAAGEPRMQFVQGPQAKGAEAAKIEAAKPLPQKVAAVQPTLKPSVSGSPAAQAPAFAGAQSKASDAPDPSDNVKTASVKVDPAPAAAPSGPNFRWPVRGRVISGYGSKANGTTNDGINLAVPEGTEVKASDDGVVAYAGSELKGFGNLVLVRHSNGWVTAYAHNSALNVKRGDPVRRGQIIAKSGSTGNVSTPQLHFEVRKGATAVDPMDHLAGI</sequence>
<feature type="compositionally biased region" description="Low complexity" evidence="2">
    <location>
        <begin position="342"/>
        <end position="360"/>
    </location>
</feature>
<dbReference type="InterPro" id="IPR011055">
    <property type="entry name" value="Dup_hybrid_motif"/>
</dbReference>
<dbReference type="Pfam" id="PF01476">
    <property type="entry name" value="LysM"/>
    <property type="match status" value="2"/>
</dbReference>
<dbReference type="GO" id="GO:0004222">
    <property type="term" value="F:metalloendopeptidase activity"/>
    <property type="evidence" value="ECO:0007669"/>
    <property type="project" value="TreeGrafter"/>
</dbReference>
<dbReference type="InterPro" id="IPR018392">
    <property type="entry name" value="LysM"/>
</dbReference>
<accession>A0A9W6JQS3</accession>
<dbReference type="PROSITE" id="PS51782">
    <property type="entry name" value="LYSM"/>
    <property type="match status" value="2"/>
</dbReference>
<evidence type="ECO:0000259" key="4">
    <source>
        <dbReference type="PROSITE" id="PS51782"/>
    </source>
</evidence>
<gene>
    <name evidence="5" type="ORF">GCM10008174_23950</name>
</gene>
<dbReference type="InterPro" id="IPR036779">
    <property type="entry name" value="LysM_dom_sf"/>
</dbReference>
<feature type="signal peptide" evidence="3">
    <location>
        <begin position="1"/>
        <end position="27"/>
    </location>
</feature>
<feature type="region of interest" description="Disordered" evidence="2">
    <location>
        <begin position="34"/>
        <end position="149"/>
    </location>
</feature>
<name>A0A9W6JQS3_9HYPH</name>
<reference evidence="5" key="2">
    <citation type="submission" date="2023-01" db="EMBL/GenBank/DDBJ databases">
        <authorList>
            <person name="Sun Q."/>
            <person name="Evtushenko L."/>
        </authorList>
    </citation>
    <scope>NUCLEOTIDE SEQUENCE</scope>
    <source>
        <strain evidence="5">VKM B-2748</strain>
    </source>
</reference>
<dbReference type="InterPro" id="IPR016047">
    <property type="entry name" value="M23ase_b-sheet_dom"/>
</dbReference>
<feature type="compositionally biased region" description="Low complexity" evidence="2">
    <location>
        <begin position="44"/>
        <end position="56"/>
    </location>
</feature>
<comment type="caution">
    <text evidence="5">The sequence shown here is derived from an EMBL/GenBank/DDBJ whole genome shotgun (WGS) entry which is preliminary data.</text>
</comment>
<dbReference type="AlphaFoldDB" id="A0A9W6JQS3"/>
<dbReference type="Proteomes" id="UP001143309">
    <property type="component" value="Unassembled WGS sequence"/>
</dbReference>
<evidence type="ECO:0000313" key="6">
    <source>
        <dbReference type="Proteomes" id="UP001143309"/>
    </source>
</evidence>
<proteinExistence type="inferred from homology"/>
<feature type="domain" description="LysM" evidence="4">
    <location>
        <begin position="150"/>
        <end position="194"/>
    </location>
</feature>
<dbReference type="SUPFAM" id="SSF54106">
    <property type="entry name" value="LysM domain"/>
    <property type="match status" value="2"/>
</dbReference>
<dbReference type="PANTHER" id="PTHR21666">
    <property type="entry name" value="PEPTIDASE-RELATED"/>
    <property type="match status" value="1"/>
</dbReference>
<dbReference type="PANTHER" id="PTHR21666:SF263">
    <property type="entry name" value="MUREIN HYDROLASE ACTIVATOR NLPD"/>
    <property type="match status" value="1"/>
</dbReference>
<dbReference type="Pfam" id="PF01551">
    <property type="entry name" value="Peptidase_M23"/>
    <property type="match status" value="1"/>
</dbReference>
<dbReference type="SUPFAM" id="SSF51261">
    <property type="entry name" value="Duplicated hybrid motif"/>
    <property type="match status" value="1"/>
</dbReference>
<keyword evidence="5" id="KW-0449">Lipoprotein</keyword>
<feature type="chain" id="PRO_5040941074" evidence="3">
    <location>
        <begin position="28"/>
        <end position="511"/>
    </location>
</feature>
<dbReference type="CDD" id="cd00118">
    <property type="entry name" value="LysM"/>
    <property type="match status" value="2"/>
</dbReference>
<dbReference type="SMART" id="SM00257">
    <property type="entry name" value="LysM"/>
    <property type="match status" value="2"/>
</dbReference>
<feature type="compositionally biased region" description="Polar residues" evidence="2">
    <location>
        <begin position="116"/>
        <end position="127"/>
    </location>
</feature>